<keyword evidence="7 12" id="KW-0489">Methyltransferase</keyword>
<comment type="subcellular location">
    <subcellularLocation>
        <location evidence="1 12">Cytoplasm</location>
    </subcellularLocation>
</comment>
<accession>A0A498R4Q0</accession>
<evidence type="ECO:0000256" key="12">
    <source>
        <dbReference type="PIRNR" id="PIRNR015601"/>
    </source>
</evidence>
<protein>
    <recommendedName>
        <fullName evidence="4 12">Ribosomal RNA small subunit methyltransferase E</fullName>
        <ecNumber evidence="3 12">2.1.1.193</ecNumber>
    </recommendedName>
</protein>
<evidence type="ECO:0000256" key="9">
    <source>
        <dbReference type="ARBA" id="ARBA00022691"/>
    </source>
</evidence>
<feature type="domain" description="Ribosomal RNA small subunit methyltransferase E methyltransferase" evidence="13">
    <location>
        <begin position="71"/>
        <end position="236"/>
    </location>
</feature>
<dbReference type="PANTHER" id="PTHR30027">
    <property type="entry name" value="RIBOSOMAL RNA SMALL SUBUNIT METHYLTRANSFERASE E"/>
    <property type="match status" value="1"/>
</dbReference>
<evidence type="ECO:0000256" key="2">
    <source>
        <dbReference type="ARBA" id="ARBA00005528"/>
    </source>
</evidence>
<dbReference type="NCBIfam" id="TIGR00046">
    <property type="entry name" value="RsmE family RNA methyltransferase"/>
    <property type="match status" value="1"/>
</dbReference>
<proteinExistence type="inferred from homology"/>
<dbReference type="SUPFAM" id="SSF75217">
    <property type="entry name" value="alpha/beta knot"/>
    <property type="match status" value="1"/>
</dbReference>
<evidence type="ECO:0000259" key="14">
    <source>
        <dbReference type="Pfam" id="PF20260"/>
    </source>
</evidence>
<gene>
    <name evidence="15" type="ORF">LUCI_1310</name>
</gene>
<reference evidence="15 16" key="1">
    <citation type="submission" date="2018-06" db="EMBL/GenBank/DDBJ databases">
        <authorList>
            <person name="Strepis N."/>
        </authorList>
    </citation>
    <scope>NUCLEOTIDE SEQUENCE [LARGE SCALE GENOMIC DNA]</scope>
    <source>
        <strain evidence="15">LUCI</strain>
    </source>
</reference>
<name>A0A498R4Q0_9FIRM</name>
<dbReference type="InterPro" id="IPR029026">
    <property type="entry name" value="tRNA_m1G_MTases_N"/>
</dbReference>
<evidence type="ECO:0000313" key="16">
    <source>
        <dbReference type="Proteomes" id="UP000277811"/>
    </source>
</evidence>
<dbReference type="InterPro" id="IPR046887">
    <property type="entry name" value="RsmE_PUA-like"/>
</dbReference>
<comment type="similarity">
    <text evidence="2 12">Belongs to the RNA methyltransferase RsmE family.</text>
</comment>
<dbReference type="SUPFAM" id="SSF88697">
    <property type="entry name" value="PUA domain-like"/>
    <property type="match status" value="1"/>
</dbReference>
<dbReference type="Gene3D" id="3.40.1280.10">
    <property type="match status" value="1"/>
</dbReference>
<evidence type="ECO:0000256" key="1">
    <source>
        <dbReference type="ARBA" id="ARBA00004496"/>
    </source>
</evidence>
<dbReference type="GO" id="GO:0005737">
    <property type="term" value="C:cytoplasm"/>
    <property type="evidence" value="ECO:0007669"/>
    <property type="project" value="UniProtKB-SubCell"/>
</dbReference>
<dbReference type="InterPro" id="IPR046886">
    <property type="entry name" value="RsmE_MTase_dom"/>
</dbReference>
<evidence type="ECO:0000256" key="4">
    <source>
        <dbReference type="ARBA" id="ARBA00013673"/>
    </source>
</evidence>
<dbReference type="PANTHER" id="PTHR30027:SF3">
    <property type="entry name" value="16S RRNA (URACIL(1498)-N(3))-METHYLTRANSFERASE"/>
    <property type="match status" value="1"/>
</dbReference>
<dbReference type="Pfam" id="PF04452">
    <property type="entry name" value="Methyltrans_RNA"/>
    <property type="match status" value="1"/>
</dbReference>
<evidence type="ECO:0000256" key="8">
    <source>
        <dbReference type="ARBA" id="ARBA00022679"/>
    </source>
</evidence>
<keyword evidence="6 12" id="KW-0698">rRNA processing</keyword>
<organism evidence="15 16">
    <name type="scientific">Lucifera butyrica</name>
    <dbReference type="NCBI Taxonomy" id="1351585"/>
    <lineage>
        <taxon>Bacteria</taxon>
        <taxon>Bacillati</taxon>
        <taxon>Bacillota</taxon>
        <taxon>Negativicutes</taxon>
        <taxon>Veillonellales</taxon>
        <taxon>Veillonellaceae</taxon>
        <taxon>Lucifera</taxon>
    </lineage>
</organism>
<evidence type="ECO:0000256" key="7">
    <source>
        <dbReference type="ARBA" id="ARBA00022603"/>
    </source>
</evidence>
<dbReference type="InterPro" id="IPR015947">
    <property type="entry name" value="PUA-like_sf"/>
</dbReference>
<comment type="function">
    <text evidence="10 12">Specifically methylates the N3 position of the uracil ring of uridine 1498 (m3U1498) in 16S rRNA. Acts on the fully assembled 30S ribosomal subunit.</text>
</comment>
<dbReference type="RefSeq" id="WP_122627054.1">
    <property type="nucleotide sequence ID" value="NZ_UPPP01000061.1"/>
</dbReference>
<dbReference type="AlphaFoldDB" id="A0A498R4Q0"/>
<sequence length="244" mass="27076">MRRFFLKQPLKSEMVLQDENVHYISNVLRMRQGDPILVVGIDGQTGQAVISRIDRDSIVLSLRNIVAEMQEPPLQVVLAQGLTKHDKMEYIIQKAVELGVHAVIPMLTEHCVVRYDEKKMADRCCRWQKIATEAAQQSRRSGVPAIGPIRSMSAVLTEFERKTEIYMLYEGRTPQGIKSALQTAGTRSFLLLVGPEGGFSSREVSDAANAGARIVTMGPRILRTETASLAALSVIMYEYGDLGG</sequence>
<keyword evidence="5 12" id="KW-0963">Cytoplasm</keyword>
<feature type="domain" description="Ribosomal RNA small subunit methyltransferase E PUA-like" evidence="14">
    <location>
        <begin position="16"/>
        <end position="61"/>
    </location>
</feature>
<dbReference type="EMBL" id="UPPP01000061">
    <property type="protein sequence ID" value="VBB06095.1"/>
    <property type="molecule type" value="Genomic_DNA"/>
</dbReference>
<keyword evidence="16" id="KW-1185">Reference proteome</keyword>
<dbReference type="InterPro" id="IPR006700">
    <property type="entry name" value="RsmE"/>
</dbReference>
<dbReference type="OrthoDB" id="9815641at2"/>
<evidence type="ECO:0000256" key="10">
    <source>
        <dbReference type="ARBA" id="ARBA00025699"/>
    </source>
</evidence>
<dbReference type="GO" id="GO:0070475">
    <property type="term" value="P:rRNA base methylation"/>
    <property type="evidence" value="ECO:0007669"/>
    <property type="project" value="TreeGrafter"/>
</dbReference>
<evidence type="ECO:0000313" key="15">
    <source>
        <dbReference type="EMBL" id="VBB06095.1"/>
    </source>
</evidence>
<dbReference type="InterPro" id="IPR029028">
    <property type="entry name" value="Alpha/beta_knot_MTases"/>
</dbReference>
<keyword evidence="8 12" id="KW-0808">Transferase</keyword>
<evidence type="ECO:0000259" key="13">
    <source>
        <dbReference type="Pfam" id="PF04452"/>
    </source>
</evidence>
<evidence type="ECO:0000256" key="6">
    <source>
        <dbReference type="ARBA" id="ARBA00022552"/>
    </source>
</evidence>
<dbReference type="NCBIfam" id="NF008692">
    <property type="entry name" value="PRK11713.1-5"/>
    <property type="match status" value="1"/>
</dbReference>
<dbReference type="PIRSF" id="PIRSF015601">
    <property type="entry name" value="MTase_slr0722"/>
    <property type="match status" value="1"/>
</dbReference>
<dbReference type="CDD" id="cd18084">
    <property type="entry name" value="RsmE-like"/>
    <property type="match status" value="1"/>
</dbReference>
<evidence type="ECO:0000256" key="11">
    <source>
        <dbReference type="ARBA" id="ARBA00047944"/>
    </source>
</evidence>
<dbReference type="EC" id="2.1.1.193" evidence="3 12"/>
<dbReference type="Proteomes" id="UP000277811">
    <property type="component" value="Unassembled WGS sequence"/>
</dbReference>
<evidence type="ECO:0000256" key="5">
    <source>
        <dbReference type="ARBA" id="ARBA00022490"/>
    </source>
</evidence>
<keyword evidence="9 12" id="KW-0949">S-adenosyl-L-methionine</keyword>
<evidence type="ECO:0000256" key="3">
    <source>
        <dbReference type="ARBA" id="ARBA00012328"/>
    </source>
</evidence>
<dbReference type="GO" id="GO:0070042">
    <property type="term" value="F:rRNA (uridine-N3-)-methyltransferase activity"/>
    <property type="evidence" value="ECO:0007669"/>
    <property type="project" value="TreeGrafter"/>
</dbReference>
<dbReference type="Pfam" id="PF20260">
    <property type="entry name" value="PUA_4"/>
    <property type="match status" value="1"/>
</dbReference>
<comment type="catalytic activity">
    <reaction evidence="11 12">
        <text>uridine(1498) in 16S rRNA + S-adenosyl-L-methionine = N(3)-methyluridine(1498) in 16S rRNA + S-adenosyl-L-homocysteine + H(+)</text>
        <dbReference type="Rhea" id="RHEA:42920"/>
        <dbReference type="Rhea" id="RHEA-COMP:10283"/>
        <dbReference type="Rhea" id="RHEA-COMP:10284"/>
        <dbReference type="ChEBI" id="CHEBI:15378"/>
        <dbReference type="ChEBI" id="CHEBI:57856"/>
        <dbReference type="ChEBI" id="CHEBI:59789"/>
        <dbReference type="ChEBI" id="CHEBI:65315"/>
        <dbReference type="ChEBI" id="CHEBI:74502"/>
        <dbReference type="EC" id="2.1.1.193"/>
    </reaction>
</comment>